<dbReference type="InterPro" id="IPR036388">
    <property type="entry name" value="WH-like_DNA-bd_sf"/>
</dbReference>
<dbReference type="InterPro" id="IPR054831">
    <property type="entry name" value="UPF0122_fam_protein"/>
</dbReference>
<dbReference type="RefSeq" id="WP_039631834.1">
    <property type="nucleotide sequence ID" value="NZ_AYSO01000015.1"/>
</dbReference>
<evidence type="ECO:0000313" key="4">
    <source>
        <dbReference type="EMBL" id="KIE47322.1"/>
    </source>
</evidence>
<comment type="similarity">
    <text evidence="1 3">Belongs to the UPF0122 family.</text>
</comment>
<reference evidence="4 5" key="1">
    <citation type="journal article" date="2015" name="Infect. Genet. Evol.">
        <title>Genomic sequences of six botulinum neurotoxin-producing strains representing three clostridial species illustrate the mobility and diversity of botulinum neurotoxin genes.</title>
        <authorList>
            <person name="Smith T.J."/>
            <person name="Hill K.K."/>
            <person name="Xie G."/>
            <person name="Foley B.T."/>
            <person name="Williamson C.H."/>
            <person name="Foster J.T."/>
            <person name="Johnson S.L."/>
            <person name="Chertkov O."/>
            <person name="Teshima H."/>
            <person name="Gibbons H.S."/>
            <person name="Johnsky L.A."/>
            <person name="Karavis M.A."/>
            <person name="Smith L.A."/>
        </authorList>
    </citation>
    <scope>NUCLEOTIDE SEQUENCE [LARGE SCALE GENOMIC DNA]</scope>
    <source>
        <strain evidence="4 5">CDC 2741</strain>
    </source>
</reference>
<comment type="caution">
    <text evidence="4">The sequence shown here is derived from an EMBL/GenBank/DDBJ whole genome shotgun (WGS) entry which is preliminary data.</text>
</comment>
<keyword evidence="5" id="KW-1185">Reference proteome</keyword>
<dbReference type="STRING" id="29341.RSJ17_14780"/>
<dbReference type="NCBIfam" id="NF045758">
    <property type="entry name" value="YlxM"/>
    <property type="match status" value="1"/>
</dbReference>
<dbReference type="Pfam" id="PF04297">
    <property type="entry name" value="UPF0122"/>
    <property type="match status" value="1"/>
</dbReference>
<evidence type="ECO:0000256" key="2">
    <source>
        <dbReference type="ARBA" id="ARBA00024764"/>
    </source>
</evidence>
<dbReference type="EMBL" id="AYSO01000015">
    <property type="protein sequence ID" value="KIE47322.1"/>
    <property type="molecule type" value="Genomic_DNA"/>
</dbReference>
<dbReference type="Gene3D" id="1.10.10.10">
    <property type="entry name" value="Winged helix-like DNA-binding domain superfamily/Winged helix DNA-binding domain"/>
    <property type="match status" value="1"/>
</dbReference>
<name>A0A0C1R1M0_9CLOT</name>
<dbReference type="InterPro" id="IPR013324">
    <property type="entry name" value="RNA_pol_sigma_r3/r4-like"/>
</dbReference>
<organism evidence="4 5">
    <name type="scientific">Clostridium argentinense CDC 2741</name>
    <dbReference type="NCBI Taxonomy" id="1418104"/>
    <lineage>
        <taxon>Bacteria</taxon>
        <taxon>Bacillati</taxon>
        <taxon>Bacillota</taxon>
        <taxon>Clostridia</taxon>
        <taxon>Eubacteriales</taxon>
        <taxon>Clostridiaceae</taxon>
        <taxon>Clostridium</taxon>
    </lineage>
</organism>
<dbReference type="OrthoDB" id="6392at2"/>
<dbReference type="InterPro" id="IPR007394">
    <property type="entry name" value="UPF0122"/>
</dbReference>
<dbReference type="HAMAP" id="MF_00245">
    <property type="entry name" value="UPF0122"/>
    <property type="match status" value="1"/>
</dbReference>
<evidence type="ECO:0000256" key="3">
    <source>
        <dbReference type="HAMAP-Rule" id="MF_00245"/>
    </source>
</evidence>
<dbReference type="SUPFAM" id="SSF88659">
    <property type="entry name" value="Sigma3 and sigma4 domains of RNA polymerase sigma factors"/>
    <property type="match status" value="1"/>
</dbReference>
<comment type="function">
    <text evidence="2 3">Might take part in the signal recognition particle (SRP) pathway. This is inferred from the conservation of its genetic proximity to ftsY/ffh. May be a regulatory protein.</text>
</comment>
<evidence type="ECO:0000256" key="1">
    <source>
        <dbReference type="ARBA" id="ARBA00008720"/>
    </source>
</evidence>
<accession>A0A0C1R1M0</accession>
<protein>
    <recommendedName>
        <fullName evidence="3">UPF0122 protein U732_1076</fullName>
    </recommendedName>
</protein>
<dbReference type="AlphaFoldDB" id="A0A0C1R1M0"/>
<proteinExistence type="inferred from homology"/>
<dbReference type="Proteomes" id="UP000031366">
    <property type="component" value="Unassembled WGS sequence"/>
</dbReference>
<gene>
    <name evidence="4" type="ORF">U732_1076</name>
</gene>
<dbReference type="PANTHER" id="PTHR40083:SF1">
    <property type="entry name" value="UPF0122 PROTEIN YLXM"/>
    <property type="match status" value="1"/>
</dbReference>
<evidence type="ECO:0000313" key="5">
    <source>
        <dbReference type="Proteomes" id="UP000031366"/>
    </source>
</evidence>
<dbReference type="PANTHER" id="PTHR40083">
    <property type="entry name" value="UPF0122 PROTEIN CBO2450/CLC_2298"/>
    <property type="match status" value="1"/>
</dbReference>
<sequence>MEKRLELSLLLDFYGPLLTEKQRDIMGLYFNDDLSLKEISEITNTSRQAIHDLIKRCNSLLLEYEKKLHLLEKSLEIQTSKQRIIKKISNLNIEDHEKSEVINDIIKNIIEI</sequence>
<dbReference type="NCBIfam" id="NF001072">
    <property type="entry name" value="PRK00118.2-2"/>
    <property type="match status" value="1"/>
</dbReference>